<dbReference type="EMBL" id="CATQJA010000045">
    <property type="protein sequence ID" value="CAJ0557572.1"/>
    <property type="molecule type" value="Genomic_DNA"/>
</dbReference>
<dbReference type="Proteomes" id="UP001177023">
    <property type="component" value="Unassembled WGS sequence"/>
</dbReference>
<name>A0AA36FNH2_9BILA</name>
<keyword evidence="3" id="KW-1185">Reference proteome</keyword>
<evidence type="ECO:0000259" key="1">
    <source>
        <dbReference type="Pfam" id="PF08808"/>
    </source>
</evidence>
<dbReference type="Pfam" id="PF08808">
    <property type="entry name" value="RES"/>
    <property type="match status" value="1"/>
</dbReference>
<proteinExistence type="predicted"/>
<gene>
    <name evidence="2" type="ORF">MSPICULIGERA_LOCUS330</name>
</gene>
<feature type="domain" description="RES" evidence="1">
    <location>
        <begin position="2"/>
        <end position="110"/>
    </location>
</feature>
<sequence>MYVSQDASTCIREVLPNQETRSCPDYEQLSNHRQLLRYLHDEIAQPIERPETDYVMTQAFAEYIRCYAPHHFDGISYRSVQHPGGINYALFAIDNAERVRSPYSRPAFDLVIAAIP</sequence>
<reference evidence="2" key="1">
    <citation type="submission" date="2023-06" db="EMBL/GenBank/DDBJ databases">
        <authorList>
            <person name="Delattre M."/>
        </authorList>
    </citation>
    <scope>NUCLEOTIDE SEQUENCE</scope>
    <source>
        <strain evidence="2">AF72</strain>
    </source>
</reference>
<comment type="caution">
    <text evidence="2">The sequence shown here is derived from an EMBL/GenBank/DDBJ whole genome shotgun (WGS) entry which is preliminary data.</text>
</comment>
<feature type="non-terminal residue" evidence="2">
    <location>
        <position position="1"/>
    </location>
</feature>
<evidence type="ECO:0000313" key="2">
    <source>
        <dbReference type="EMBL" id="CAJ0557572.1"/>
    </source>
</evidence>
<organism evidence="2 3">
    <name type="scientific">Mesorhabditis spiculigera</name>
    <dbReference type="NCBI Taxonomy" id="96644"/>
    <lineage>
        <taxon>Eukaryota</taxon>
        <taxon>Metazoa</taxon>
        <taxon>Ecdysozoa</taxon>
        <taxon>Nematoda</taxon>
        <taxon>Chromadorea</taxon>
        <taxon>Rhabditida</taxon>
        <taxon>Rhabditina</taxon>
        <taxon>Rhabditomorpha</taxon>
        <taxon>Rhabditoidea</taxon>
        <taxon>Rhabditidae</taxon>
        <taxon>Mesorhabditinae</taxon>
        <taxon>Mesorhabditis</taxon>
    </lineage>
</organism>
<dbReference type="AlphaFoldDB" id="A0AA36FNH2"/>
<dbReference type="InterPro" id="IPR014914">
    <property type="entry name" value="RES_dom"/>
</dbReference>
<evidence type="ECO:0000313" key="3">
    <source>
        <dbReference type="Proteomes" id="UP001177023"/>
    </source>
</evidence>
<accession>A0AA36FNH2</accession>
<protein>
    <recommendedName>
        <fullName evidence="1">RES domain-containing protein</fullName>
    </recommendedName>
</protein>